<dbReference type="PANTHER" id="PTHR35525">
    <property type="entry name" value="BLL6575 PROTEIN"/>
    <property type="match status" value="1"/>
</dbReference>
<dbReference type="Gene3D" id="1.10.3300.10">
    <property type="entry name" value="Jann2411-like domain"/>
    <property type="match status" value="1"/>
</dbReference>
<organism evidence="2 3">
    <name type="scientific">Phytomonospora endophytica</name>
    <dbReference type="NCBI Taxonomy" id="714109"/>
    <lineage>
        <taxon>Bacteria</taxon>
        <taxon>Bacillati</taxon>
        <taxon>Actinomycetota</taxon>
        <taxon>Actinomycetes</taxon>
        <taxon>Micromonosporales</taxon>
        <taxon>Micromonosporaceae</taxon>
        <taxon>Phytomonospora</taxon>
    </lineage>
</organism>
<dbReference type="InterPro" id="IPR021005">
    <property type="entry name" value="Znf_CGNR"/>
</dbReference>
<dbReference type="PANTHER" id="PTHR35525:SF3">
    <property type="entry name" value="BLL6575 PROTEIN"/>
    <property type="match status" value="1"/>
</dbReference>
<dbReference type="Proteomes" id="UP000548476">
    <property type="component" value="Unassembled WGS sequence"/>
</dbReference>
<dbReference type="RefSeq" id="WP_184786260.1">
    <property type="nucleotide sequence ID" value="NZ_BONT01000097.1"/>
</dbReference>
<evidence type="ECO:0000313" key="3">
    <source>
        <dbReference type="Proteomes" id="UP000548476"/>
    </source>
</evidence>
<dbReference type="AlphaFoldDB" id="A0A841FL98"/>
<dbReference type="EMBL" id="JACHGT010000002">
    <property type="protein sequence ID" value="MBB6033399.1"/>
    <property type="molecule type" value="Genomic_DNA"/>
</dbReference>
<dbReference type="SUPFAM" id="SSF160904">
    <property type="entry name" value="Jann2411-like"/>
    <property type="match status" value="1"/>
</dbReference>
<reference evidence="2 3" key="1">
    <citation type="submission" date="2020-08" db="EMBL/GenBank/DDBJ databases">
        <title>Genomic Encyclopedia of Type Strains, Phase IV (KMG-IV): sequencing the most valuable type-strain genomes for metagenomic binning, comparative biology and taxonomic classification.</title>
        <authorList>
            <person name="Goeker M."/>
        </authorList>
    </citation>
    <scope>NUCLEOTIDE SEQUENCE [LARGE SCALE GENOMIC DNA]</scope>
    <source>
        <strain evidence="2 3">YIM 65646</strain>
    </source>
</reference>
<keyword evidence="3" id="KW-1185">Reference proteome</keyword>
<evidence type="ECO:0000313" key="2">
    <source>
        <dbReference type="EMBL" id="MBB6033399.1"/>
    </source>
</evidence>
<comment type="caution">
    <text evidence="2">The sequence shown here is derived from an EMBL/GenBank/DDBJ whole genome shotgun (WGS) entry which is preliminary data.</text>
</comment>
<evidence type="ECO:0000259" key="1">
    <source>
        <dbReference type="Pfam" id="PF11706"/>
    </source>
</evidence>
<proteinExistence type="predicted"/>
<dbReference type="InterPro" id="IPR010852">
    <property type="entry name" value="ABATE"/>
</dbReference>
<protein>
    <submittedName>
        <fullName evidence="2">Putative RNA-binding Zn ribbon-like protein</fullName>
    </submittedName>
</protein>
<sequence>MYWTEVLGYRMPKPVGGHPALDFCDTYAGWNGPPLPRGEWLPDYDQLTVFTVHAGLVSAEDAAPVRELGADLPAEAAKVLDTARALRANLYAVLLDPGDAKAFGVVAGLAAEAAAHAELVSGDDGVAHWRIPSAVELELPLRLLAQSAAELLCSPDRAHVRACPGDECGWLFLDRRGRRRWCNMATCGNRAKVRAFEERRRDG</sequence>
<dbReference type="Pfam" id="PF11706">
    <property type="entry name" value="zf-CGNR"/>
    <property type="match status" value="1"/>
</dbReference>
<dbReference type="Pfam" id="PF07336">
    <property type="entry name" value="ABATE"/>
    <property type="match status" value="1"/>
</dbReference>
<name>A0A841FL98_9ACTN</name>
<accession>A0A841FL98</accession>
<gene>
    <name evidence="2" type="ORF">HNR73_001246</name>
</gene>
<feature type="domain" description="Zinc finger CGNR" evidence="1">
    <location>
        <begin position="160"/>
        <end position="200"/>
    </location>
</feature>
<dbReference type="InterPro" id="IPR023286">
    <property type="entry name" value="ABATE_dom_sf"/>
</dbReference>